<dbReference type="InterPro" id="IPR010796">
    <property type="entry name" value="C2_B9-type_dom"/>
</dbReference>
<dbReference type="GeneID" id="9063209"/>
<organism evidence="8">
    <name type="scientific">Perkinsus marinus (strain ATCC 50983 / TXsc)</name>
    <dbReference type="NCBI Taxonomy" id="423536"/>
    <lineage>
        <taxon>Eukaryota</taxon>
        <taxon>Sar</taxon>
        <taxon>Alveolata</taxon>
        <taxon>Perkinsozoa</taxon>
        <taxon>Perkinsea</taxon>
        <taxon>Perkinsida</taxon>
        <taxon>Perkinsidae</taxon>
        <taxon>Perkinsus</taxon>
    </lineage>
</organism>
<dbReference type="GO" id="GO:0030030">
    <property type="term" value="P:cell projection organization"/>
    <property type="evidence" value="ECO:0007669"/>
    <property type="project" value="UniProtKB-KW"/>
</dbReference>
<sequence>MSNYSTGRHTKTCFVYRPCSSNWRSRVMGWLTGSPARLKDPRIIAGSDGRDSKGMTTD</sequence>
<evidence type="ECO:0000256" key="2">
    <source>
        <dbReference type="ARBA" id="ARBA00022490"/>
    </source>
</evidence>
<dbReference type="AlphaFoldDB" id="C5LWL1"/>
<evidence type="ECO:0000313" key="7">
    <source>
        <dbReference type="EMBL" id="EEQ98924.1"/>
    </source>
</evidence>
<keyword evidence="5" id="KW-0966">Cell projection</keyword>
<dbReference type="Pfam" id="PF07162">
    <property type="entry name" value="B9-C2"/>
    <property type="match status" value="1"/>
</dbReference>
<dbReference type="Proteomes" id="UP000007800">
    <property type="component" value="Unassembled WGS sequence"/>
</dbReference>
<gene>
    <name evidence="7" type="ORF">Pmar_PMAR012938</name>
</gene>
<evidence type="ECO:0000256" key="6">
    <source>
        <dbReference type="SAM" id="MobiDB-lite"/>
    </source>
</evidence>
<protein>
    <submittedName>
        <fullName evidence="7">Uncharacterized protein</fullName>
    </submittedName>
</protein>
<dbReference type="GO" id="GO:0005929">
    <property type="term" value="C:cilium"/>
    <property type="evidence" value="ECO:0007669"/>
    <property type="project" value="UniProtKB-ARBA"/>
</dbReference>
<keyword evidence="8" id="KW-1185">Reference proteome</keyword>
<dbReference type="OrthoDB" id="431939at2759"/>
<evidence type="ECO:0000256" key="5">
    <source>
        <dbReference type="ARBA" id="ARBA00023273"/>
    </source>
</evidence>
<evidence type="ECO:0000313" key="8">
    <source>
        <dbReference type="Proteomes" id="UP000007800"/>
    </source>
</evidence>
<keyword evidence="4" id="KW-0206">Cytoskeleton</keyword>
<dbReference type="RefSeq" id="XP_002766207.1">
    <property type="nucleotide sequence ID" value="XM_002766161.1"/>
</dbReference>
<reference evidence="7 8" key="1">
    <citation type="submission" date="2008-07" db="EMBL/GenBank/DDBJ databases">
        <authorList>
            <person name="El-Sayed N."/>
            <person name="Caler E."/>
            <person name="Inman J."/>
            <person name="Amedeo P."/>
            <person name="Hass B."/>
            <person name="Wortman J."/>
        </authorList>
    </citation>
    <scope>NUCLEOTIDE SEQUENCE [LARGE SCALE GENOMIC DNA]</scope>
    <source>
        <strain evidence="8">ATCC 50983 / TXsc</strain>
    </source>
</reference>
<comment type="subcellular location">
    <subcellularLocation>
        <location evidence="1">Cytoplasm</location>
        <location evidence="1">Cytoskeleton</location>
        <location evidence="1">Cilium basal body</location>
    </subcellularLocation>
</comment>
<keyword evidence="2" id="KW-0963">Cytoplasm</keyword>
<accession>C5LWL1</accession>
<evidence type="ECO:0000256" key="1">
    <source>
        <dbReference type="ARBA" id="ARBA00004120"/>
    </source>
</evidence>
<evidence type="ECO:0000256" key="3">
    <source>
        <dbReference type="ARBA" id="ARBA00022794"/>
    </source>
</evidence>
<name>C5LWL1_PERM5</name>
<proteinExistence type="predicted"/>
<dbReference type="InParanoid" id="C5LWL1"/>
<dbReference type="EMBL" id="GG686192">
    <property type="protein sequence ID" value="EEQ98924.1"/>
    <property type="molecule type" value="Genomic_DNA"/>
</dbReference>
<keyword evidence="3" id="KW-0970">Cilium biogenesis/degradation</keyword>
<evidence type="ECO:0000256" key="4">
    <source>
        <dbReference type="ARBA" id="ARBA00023212"/>
    </source>
</evidence>
<feature type="region of interest" description="Disordered" evidence="6">
    <location>
        <begin position="39"/>
        <end position="58"/>
    </location>
</feature>